<protein>
    <submittedName>
        <fullName evidence="8">Putative MATE family efflux protein</fullName>
    </submittedName>
</protein>
<keyword evidence="3" id="KW-1003">Cell membrane</keyword>
<keyword evidence="4 7" id="KW-0812">Transmembrane</keyword>
<evidence type="ECO:0000256" key="1">
    <source>
        <dbReference type="ARBA" id="ARBA00004651"/>
    </source>
</evidence>
<dbReference type="EMBL" id="SMBP01000002">
    <property type="protein sequence ID" value="TCU63031.1"/>
    <property type="molecule type" value="Genomic_DNA"/>
</dbReference>
<proteinExistence type="predicted"/>
<organism evidence="8 9">
    <name type="scientific">Longicatena caecimuris</name>
    <dbReference type="NCBI Taxonomy" id="1796635"/>
    <lineage>
        <taxon>Bacteria</taxon>
        <taxon>Bacillati</taxon>
        <taxon>Bacillota</taxon>
        <taxon>Erysipelotrichia</taxon>
        <taxon>Erysipelotrichales</taxon>
        <taxon>Erysipelotrichaceae</taxon>
        <taxon>Longicatena</taxon>
    </lineage>
</organism>
<feature type="transmembrane region" description="Helical" evidence="7">
    <location>
        <begin position="189"/>
        <end position="213"/>
    </location>
</feature>
<dbReference type="Proteomes" id="UP000295773">
    <property type="component" value="Unassembled WGS sequence"/>
</dbReference>
<keyword evidence="2" id="KW-0813">Transport</keyword>
<feature type="transmembrane region" description="Helical" evidence="7">
    <location>
        <begin position="317"/>
        <end position="339"/>
    </location>
</feature>
<comment type="caution">
    <text evidence="8">The sequence shown here is derived from an EMBL/GenBank/DDBJ whole genome shotgun (WGS) entry which is preliminary data.</text>
</comment>
<sequence>MDKTLAKNFNFASLLSFAIPNVIMMISLSMYIIIDGMFVSRLIGTTALSAVNMLYPAICCEMAIAIMIATGGSAIVARKMGEGKQKEAQNNLSFLIVVELLIGISIAILGNLFTSNIVSFLGASSTQAPLSITYAEIIFTFAPAFFLQTAFQTFFVTAGKPSLGLVVTILAGITNIVLDYVFMAPLNMGIAGAAAATGIGYCIPTIVGIHFFLTAKHNALYFVRPKFDSRVLLQSCTNGSSEMITNLANAATTFLFNYTLLQFYGENGVASITIILYFQYIFTALYFGYANGIAPILSYKFGNDDKMQLKCIFKNSILFLIISSIVANILMHIFLTRALTIFTVANSDVYNITLHGFNIYSLAFTIMGLGIFSSSMFTAFSDGKTSAIISFSRTFIFIIGAILILPKIFGEIGVWIAVPIAEILGFIIALFYLVMNRKKFSYI</sequence>
<evidence type="ECO:0000313" key="9">
    <source>
        <dbReference type="Proteomes" id="UP000295773"/>
    </source>
</evidence>
<dbReference type="InterPro" id="IPR048279">
    <property type="entry name" value="MdtK-like"/>
</dbReference>
<keyword evidence="9" id="KW-1185">Reference proteome</keyword>
<feature type="transmembrane region" description="Helical" evidence="7">
    <location>
        <begin position="92"/>
        <end position="112"/>
    </location>
</feature>
<feature type="transmembrane region" description="Helical" evidence="7">
    <location>
        <begin position="387"/>
        <end position="406"/>
    </location>
</feature>
<feature type="transmembrane region" description="Helical" evidence="7">
    <location>
        <begin position="12"/>
        <end position="34"/>
    </location>
</feature>
<reference evidence="8 9" key="1">
    <citation type="submission" date="2019-03" db="EMBL/GenBank/DDBJ databases">
        <title>Genomic Encyclopedia of Type Strains, Phase IV (KMG-IV): sequencing the most valuable type-strain genomes for metagenomic binning, comparative biology and taxonomic classification.</title>
        <authorList>
            <person name="Goeker M."/>
        </authorList>
    </citation>
    <scope>NUCLEOTIDE SEQUENCE [LARGE SCALE GENOMIC DNA]</scope>
    <source>
        <strain evidence="8 9">DSM 29481</strain>
    </source>
</reference>
<dbReference type="GeneID" id="73796249"/>
<dbReference type="RefSeq" id="WP_008687490.1">
    <property type="nucleotide sequence ID" value="NZ_AP024510.1"/>
</dbReference>
<dbReference type="InterPro" id="IPR051327">
    <property type="entry name" value="MATE_MepA_subfamily"/>
</dbReference>
<keyword evidence="6 7" id="KW-0472">Membrane</keyword>
<dbReference type="Pfam" id="PF01554">
    <property type="entry name" value="MatE"/>
    <property type="match status" value="2"/>
</dbReference>
<feature type="transmembrane region" description="Helical" evidence="7">
    <location>
        <begin position="132"/>
        <end position="151"/>
    </location>
</feature>
<evidence type="ECO:0000256" key="7">
    <source>
        <dbReference type="SAM" id="Phobius"/>
    </source>
</evidence>
<evidence type="ECO:0000256" key="5">
    <source>
        <dbReference type="ARBA" id="ARBA00022989"/>
    </source>
</evidence>
<feature type="transmembrane region" description="Helical" evidence="7">
    <location>
        <begin position="277"/>
        <end position="297"/>
    </location>
</feature>
<keyword evidence="5 7" id="KW-1133">Transmembrane helix</keyword>
<feature type="transmembrane region" description="Helical" evidence="7">
    <location>
        <begin position="54"/>
        <end position="77"/>
    </location>
</feature>
<dbReference type="PANTHER" id="PTHR43823:SF3">
    <property type="entry name" value="MULTIDRUG EXPORT PROTEIN MEPA"/>
    <property type="match status" value="1"/>
</dbReference>
<dbReference type="GO" id="GO:0005886">
    <property type="term" value="C:plasma membrane"/>
    <property type="evidence" value="ECO:0007669"/>
    <property type="project" value="UniProtKB-SubCell"/>
</dbReference>
<evidence type="ECO:0000256" key="3">
    <source>
        <dbReference type="ARBA" id="ARBA00022475"/>
    </source>
</evidence>
<evidence type="ECO:0000313" key="8">
    <source>
        <dbReference type="EMBL" id="TCU63031.1"/>
    </source>
</evidence>
<feature type="transmembrane region" description="Helical" evidence="7">
    <location>
        <begin position="359"/>
        <end position="380"/>
    </location>
</feature>
<feature type="transmembrane region" description="Helical" evidence="7">
    <location>
        <begin position="412"/>
        <end position="434"/>
    </location>
</feature>
<gene>
    <name evidence="8" type="ORF">EDD61_10231</name>
</gene>
<comment type="subcellular location">
    <subcellularLocation>
        <location evidence="1">Cell membrane</location>
        <topology evidence="1">Multi-pass membrane protein</topology>
    </subcellularLocation>
</comment>
<dbReference type="PANTHER" id="PTHR43823">
    <property type="entry name" value="SPORULATION PROTEIN YKVU"/>
    <property type="match status" value="1"/>
</dbReference>
<dbReference type="GO" id="GO:0042910">
    <property type="term" value="F:xenobiotic transmembrane transporter activity"/>
    <property type="evidence" value="ECO:0007669"/>
    <property type="project" value="InterPro"/>
</dbReference>
<dbReference type="PIRSF" id="PIRSF006603">
    <property type="entry name" value="DinF"/>
    <property type="match status" value="1"/>
</dbReference>
<name>A0A4R3TNQ4_9FIRM</name>
<evidence type="ECO:0000256" key="2">
    <source>
        <dbReference type="ARBA" id="ARBA00022448"/>
    </source>
</evidence>
<evidence type="ECO:0000256" key="4">
    <source>
        <dbReference type="ARBA" id="ARBA00022692"/>
    </source>
</evidence>
<dbReference type="GO" id="GO:0015297">
    <property type="term" value="F:antiporter activity"/>
    <property type="evidence" value="ECO:0007669"/>
    <property type="project" value="InterPro"/>
</dbReference>
<accession>A0A4R3TNQ4</accession>
<dbReference type="AlphaFoldDB" id="A0A4R3TNQ4"/>
<feature type="transmembrane region" description="Helical" evidence="7">
    <location>
        <begin position="163"/>
        <end position="183"/>
    </location>
</feature>
<dbReference type="InterPro" id="IPR002528">
    <property type="entry name" value="MATE_fam"/>
</dbReference>
<feature type="transmembrane region" description="Helical" evidence="7">
    <location>
        <begin position="247"/>
        <end position="265"/>
    </location>
</feature>
<evidence type="ECO:0000256" key="6">
    <source>
        <dbReference type="ARBA" id="ARBA00023136"/>
    </source>
</evidence>